<dbReference type="AlphaFoldDB" id="A0A1M6TL60"/>
<name>A0A1M6TL60_9BACL</name>
<dbReference type="InterPro" id="IPR027259">
    <property type="entry name" value="MTase_demethylubiq_bac"/>
</dbReference>
<dbReference type="OrthoDB" id="9795306at2"/>
<dbReference type="Gene3D" id="3.30.720.100">
    <property type="match status" value="1"/>
</dbReference>
<dbReference type="Gene3D" id="3.30.720.110">
    <property type="match status" value="1"/>
</dbReference>
<evidence type="ECO:0000259" key="1">
    <source>
        <dbReference type="Pfam" id="PF06983"/>
    </source>
</evidence>
<dbReference type="Pfam" id="PF06983">
    <property type="entry name" value="3-dmu-9_3-mt"/>
    <property type="match status" value="1"/>
</dbReference>
<dbReference type="PANTHER" id="PTHR33990:SF4">
    <property type="entry name" value="PHNB-LIKE DOMAIN-CONTAINING PROTEIN"/>
    <property type="match status" value="1"/>
</dbReference>
<proteinExistence type="predicted"/>
<keyword evidence="2" id="KW-0808">Transferase</keyword>
<protein>
    <submittedName>
        <fullName evidence="2">Glyoxalase superfamily enzyme, possibly 3-demethylubiquinone-9 3-methyltransferase</fullName>
    </submittedName>
</protein>
<feature type="domain" description="PhnB-like" evidence="1">
    <location>
        <begin position="3"/>
        <end position="127"/>
    </location>
</feature>
<accession>A0A1M6TL60</accession>
<dbReference type="EMBL" id="FRAF01000017">
    <property type="protein sequence ID" value="SHK57802.1"/>
    <property type="molecule type" value="Genomic_DNA"/>
</dbReference>
<sequence length="132" mass="14830">MAKITTFLMFEGKAEEAMNFYTSVFDDAQITSISRYGANEDGVEGTVKQATFSIHGQEFMCIDSYVKHNFSFTPSISIYVTCDSDNEIERLFTALAQDGKILMPLTTYPFSRNFGWVADKFGVSWQLNLANG</sequence>
<dbReference type="Proteomes" id="UP000184016">
    <property type="component" value="Unassembled WGS sequence"/>
</dbReference>
<gene>
    <name evidence="2" type="ORF">SAMN05443507_1179</name>
</gene>
<organism evidence="2 3">
    <name type="scientific">Alicyclobacillus tolerans</name>
    <dbReference type="NCBI Taxonomy" id="90970"/>
    <lineage>
        <taxon>Bacteria</taxon>
        <taxon>Bacillati</taxon>
        <taxon>Bacillota</taxon>
        <taxon>Bacilli</taxon>
        <taxon>Bacillales</taxon>
        <taxon>Alicyclobacillaceae</taxon>
        <taxon>Alicyclobacillus</taxon>
    </lineage>
</organism>
<evidence type="ECO:0000313" key="3">
    <source>
        <dbReference type="Proteomes" id="UP000184016"/>
    </source>
</evidence>
<dbReference type="SUPFAM" id="SSF54593">
    <property type="entry name" value="Glyoxalase/Bleomycin resistance protein/Dihydroxybiphenyl dioxygenase"/>
    <property type="match status" value="1"/>
</dbReference>
<dbReference type="InterPro" id="IPR029068">
    <property type="entry name" value="Glyas_Bleomycin-R_OHBP_Dase"/>
</dbReference>
<dbReference type="PIRSF" id="PIRSF500687">
    <property type="entry name" value="MTase_demethylubiq_bact"/>
    <property type="match status" value="1"/>
</dbReference>
<dbReference type="InterPro" id="IPR009725">
    <property type="entry name" value="3_dmu_93_MTrfase"/>
</dbReference>
<keyword evidence="3" id="KW-1185">Reference proteome</keyword>
<dbReference type="InterPro" id="IPR028973">
    <property type="entry name" value="PhnB-like"/>
</dbReference>
<dbReference type="PIRSF" id="PIRSF021700">
    <property type="entry name" value="3_dmu_93_MTrfase"/>
    <property type="match status" value="1"/>
</dbReference>
<dbReference type="GO" id="GO:0008168">
    <property type="term" value="F:methyltransferase activity"/>
    <property type="evidence" value="ECO:0007669"/>
    <property type="project" value="UniProtKB-KW"/>
</dbReference>
<evidence type="ECO:0000313" key="2">
    <source>
        <dbReference type="EMBL" id="SHK57802.1"/>
    </source>
</evidence>
<dbReference type="PANTHER" id="PTHR33990">
    <property type="entry name" value="PROTEIN YJDN-RELATED"/>
    <property type="match status" value="1"/>
</dbReference>
<reference evidence="3" key="1">
    <citation type="submission" date="2016-11" db="EMBL/GenBank/DDBJ databases">
        <authorList>
            <person name="Varghese N."/>
            <person name="Submissions S."/>
        </authorList>
    </citation>
    <scope>NUCLEOTIDE SEQUENCE [LARGE SCALE GENOMIC DNA]</scope>
    <source>
        <strain evidence="3">USBA-503</strain>
    </source>
</reference>
<keyword evidence="2" id="KW-0830">Ubiquinone</keyword>
<keyword evidence="2" id="KW-0489">Methyltransferase</keyword>
<dbReference type="STRING" id="1830138.SAMN05443507_1179"/>
<dbReference type="RefSeq" id="WP_072874496.1">
    <property type="nucleotide sequence ID" value="NZ_FRAF01000017.1"/>
</dbReference>
<dbReference type="CDD" id="cd06588">
    <property type="entry name" value="PhnB_like"/>
    <property type="match status" value="1"/>
</dbReference>
<dbReference type="GO" id="GO:0032259">
    <property type="term" value="P:methylation"/>
    <property type="evidence" value="ECO:0007669"/>
    <property type="project" value="UniProtKB-KW"/>
</dbReference>